<evidence type="ECO:0000313" key="3">
    <source>
        <dbReference type="EMBL" id="ONM17316.1"/>
    </source>
</evidence>
<keyword evidence="3" id="KW-0808">Transferase</keyword>
<evidence type="ECO:0000256" key="2">
    <source>
        <dbReference type="ARBA" id="ARBA00023152"/>
    </source>
</evidence>
<proteinExistence type="predicted"/>
<dbReference type="AlphaFoldDB" id="A0A1D6EAA8"/>
<sequence>MWCDSYFGKFCVDMPNSLGKYYYFIRLMGRKASHVALECALQSHPNMVKFFTIDPTSAAAISR</sequence>
<dbReference type="Gene3D" id="3.40.50.460">
    <property type="entry name" value="Phosphofructokinase domain"/>
    <property type="match status" value="1"/>
</dbReference>
<keyword evidence="2" id="KW-0324">Glycolysis</keyword>
<accession>A0A1D6EAA8</accession>
<reference evidence="3" key="1">
    <citation type="submission" date="2015-12" db="EMBL/GenBank/DDBJ databases">
        <title>Update maize B73 reference genome by single molecule sequencing technologies.</title>
        <authorList>
            <consortium name="Maize Genome Sequencing Project"/>
            <person name="Ware D."/>
        </authorList>
    </citation>
    <scope>NUCLEOTIDE SEQUENCE [LARGE SCALE GENOMIC DNA]</scope>
    <source>
        <tissue evidence="3">Seedling</tissue>
    </source>
</reference>
<dbReference type="InterPro" id="IPR035966">
    <property type="entry name" value="PKF_sf"/>
</dbReference>
<dbReference type="SUPFAM" id="SSF53784">
    <property type="entry name" value="Phosphofructokinase"/>
    <property type="match status" value="1"/>
</dbReference>
<dbReference type="PANTHER" id="PTHR43650">
    <property type="entry name" value="PYROPHOSPHATE--FRUCTOSE 6-PHOSPHATE 1-PHOSPHOTRANSFERASE"/>
    <property type="match status" value="1"/>
</dbReference>
<dbReference type="InParanoid" id="A0A1D6EAA8"/>
<protein>
    <submittedName>
        <fullName evidence="3">Pyrophosphate--fructose 6-phosphate 1-phosphotransferase subunit beta 2</fullName>
    </submittedName>
</protein>
<keyword evidence="1" id="KW-0963">Cytoplasm</keyword>
<organism evidence="3">
    <name type="scientific">Zea mays</name>
    <name type="common">Maize</name>
    <dbReference type="NCBI Taxonomy" id="4577"/>
    <lineage>
        <taxon>Eukaryota</taxon>
        <taxon>Viridiplantae</taxon>
        <taxon>Streptophyta</taxon>
        <taxon>Embryophyta</taxon>
        <taxon>Tracheophyta</taxon>
        <taxon>Spermatophyta</taxon>
        <taxon>Magnoliopsida</taxon>
        <taxon>Liliopsida</taxon>
        <taxon>Poales</taxon>
        <taxon>Poaceae</taxon>
        <taxon>PACMAD clade</taxon>
        <taxon>Panicoideae</taxon>
        <taxon>Andropogonodae</taxon>
        <taxon>Andropogoneae</taxon>
        <taxon>Tripsacinae</taxon>
        <taxon>Zea</taxon>
    </lineage>
</organism>
<dbReference type="EMBL" id="CM007648">
    <property type="protein sequence ID" value="ONM17316.1"/>
    <property type="molecule type" value="Genomic_DNA"/>
</dbReference>
<evidence type="ECO:0000256" key="1">
    <source>
        <dbReference type="ARBA" id="ARBA00022490"/>
    </source>
</evidence>
<dbReference type="STRING" id="4577.A0A1D6EAA8"/>
<dbReference type="PANTHER" id="PTHR43650:SF17">
    <property type="entry name" value="PYROPHOSPHATE--FRUCTOSE 6-PHOSPHATE 1-PHOSPHOTRANSFERASE SUBUNIT ALPHA 1"/>
    <property type="match status" value="1"/>
</dbReference>
<dbReference type="GO" id="GO:0003872">
    <property type="term" value="F:6-phosphofructokinase activity"/>
    <property type="evidence" value="ECO:0007669"/>
    <property type="project" value="InterPro"/>
</dbReference>
<dbReference type="SMR" id="A0A1D6EAA8"/>
<gene>
    <name evidence="3" type="ORF">ZEAMMB73_Zm00001d003637</name>
</gene>
<name>A0A1D6EAA8_MAIZE</name>